<dbReference type="InterPro" id="IPR015500">
    <property type="entry name" value="Peptidase_S8_subtilisin-rel"/>
</dbReference>
<dbReference type="InterPro" id="IPR023828">
    <property type="entry name" value="Peptidase_S8_Ser-AS"/>
</dbReference>
<dbReference type="InterPro" id="IPR050131">
    <property type="entry name" value="Peptidase_S8_subtilisin-like"/>
</dbReference>
<feature type="active site" description="Charge relay system" evidence="5">
    <location>
        <position position="223"/>
    </location>
</feature>
<feature type="active site" description="Charge relay system" evidence="5">
    <location>
        <position position="190"/>
    </location>
</feature>
<name>A0ABS8DZW4_9ACTN</name>
<sequence length="549" mass="57283">MLKTWHASHQLRKSHELYRSHGSRGSQGSHGSRQFVLRRCGAVLALAAALALGADTGASAASPPEGAVRYAGAPGAVAGSYLVLLNPDRAGARTAQGRSVVTRFGGTIRRTYDAALNGYSVRLSERQARRLAADPAVAEVAQNRKLRLDSTQPDPPSWGVDRIDRRRLPLDASYAYPDSAGQGVTAYVIDTGVNISHQDFGGRASYGYDAIDDDYEADDLHGHGTHVAGTLAGTTFGVAKKAKVVSVRVLDWSGEGTTEQVVAGIDWVTRNAVKPAVANMSLGGDPDDVLDAAVRGSIASGITYAVAAGNQSADASTHSPARVPAALTVGATNDCDARASYSNYGPLVDLFAPGDSITSAVFWGDDWSTTMSGTSMASPHVAGAAALYLADHRTATPAQVAGALTAAATTDSVVDAGPGSPDRLLYVGTQPNRVPGPRFANTADYPVEDLVPVESPVTVSGITGHAPAQLDVELDIRHPDSGTLQVDVIAPDGTVYPIKDSYTGWGNADLRGMFGIDASSEIANGVWKLRVFDAFAGHTGHIDAWALRF</sequence>
<reference evidence="8 9" key="1">
    <citation type="submission" date="2021-08" db="EMBL/GenBank/DDBJ databases">
        <title>Genomic Architecture of Streptomyces flavotricini NGL1 and Streptomyces erythrochromogenes HMS4 With Differential Plant Beneficial attributes and laccase production capabilities.</title>
        <authorList>
            <person name="Salwan R."/>
            <person name="Kaur R."/>
            <person name="Sharma V."/>
        </authorList>
    </citation>
    <scope>NUCLEOTIDE SEQUENCE [LARGE SCALE GENOMIC DNA]</scope>
    <source>
        <strain evidence="8 9">NGL1</strain>
    </source>
</reference>
<dbReference type="PROSITE" id="PS00137">
    <property type="entry name" value="SUBTILASE_HIS"/>
    <property type="match status" value="1"/>
</dbReference>
<dbReference type="SUPFAM" id="SSF54897">
    <property type="entry name" value="Protease propeptides/inhibitors"/>
    <property type="match status" value="1"/>
</dbReference>
<evidence type="ECO:0000313" key="8">
    <source>
        <dbReference type="EMBL" id="MCC0094189.1"/>
    </source>
</evidence>
<dbReference type="PANTHER" id="PTHR43806:SF11">
    <property type="entry name" value="CEREVISIN-RELATED"/>
    <property type="match status" value="1"/>
</dbReference>
<dbReference type="Gene3D" id="2.60.120.260">
    <property type="entry name" value="Galactose-binding domain-like"/>
    <property type="match status" value="1"/>
</dbReference>
<dbReference type="InterPro" id="IPR034193">
    <property type="entry name" value="PCSK9_ProteinaseK-like"/>
</dbReference>
<dbReference type="InterPro" id="IPR023827">
    <property type="entry name" value="Peptidase_S8_Asp-AS"/>
</dbReference>
<dbReference type="InterPro" id="IPR037045">
    <property type="entry name" value="S8pro/Inhibitor_I9_sf"/>
</dbReference>
<evidence type="ECO:0000256" key="2">
    <source>
        <dbReference type="ARBA" id="ARBA00022670"/>
    </source>
</evidence>
<comment type="similarity">
    <text evidence="1 5 6">Belongs to the peptidase S8 family.</text>
</comment>
<dbReference type="SUPFAM" id="SSF49785">
    <property type="entry name" value="Galactose-binding domain-like"/>
    <property type="match status" value="1"/>
</dbReference>
<proteinExistence type="inferred from homology"/>
<dbReference type="InterPro" id="IPR010259">
    <property type="entry name" value="S8pro/Inhibitor_I9"/>
</dbReference>
<dbReference type="PRINTS" id="PR00723">
    <property type="entry name" value="SUBTILISIN"/>
</dbReference>
<keyword evidence="2 5" id="KW-0645">Protease</keyword>
<organism evidence="8 9">
    <name type="scientific">Streptomyces flavotricini</name>
    <dbReference type="NCBI Taxonomy" id="66888"/>
    <lineage>
        <taxon>Bacteria</taxon>
        <taxon>Bacillati</taxon>
        <taxon>Actinomycetota</taxon>
        <taxon>Actinomycetes</taxon>
        <taxon>Kitasatosporales</taxon>
        <taxon>Streptomycetaceae</taxon>
        <taxon>Streptomyces</taxon>
    </lineage>
</organism>
<dbReference type="InterPro" id="IPR036852">
    <property type="entry name" value="Peptidase_S8/S53_dom_sf"/>
</dbReference>
<dbReference type="InterPro" id="IPR022398">
    <property type="entry name" value="Peptidase_S8_His-AS"/>
</dbReference>
<dbReference type="InterPro" id="IPR000209">
    <property type="entry name" value="Peptidase_S8/S53_dom"/>
</dbReference>
<feature type="domain" description="P/Homo B" evidence="7">
    <location>
        <begin position="427"/>
        <end position="549"/>
    </location>
</feature>
<dbReference type="CDD" id="cd04077">
    <property type="entry name" value="Peptidases_S8_PCSK9_ProteinaseK_like"/>
    <property type="match status" value="1"/>
</dbReference>
<dbReference type="Pfam" id="PF05922">
    <property type="entry name" value="Inhibitor_I9"/>
    <property type="match status" value="1"/>
</dbReference>
<dbReference type="Pfam" id="PF01483">
    <property type="entry name" value="P_proprotein"/>
    <property type="match status" value="1"/>
</dbReference>
<dbReference type="PROSITE" id="PS51892">
    <property type="entry name" value="SUBTILASE"/>
    <property type="match status" value="1"/>
</dbReference>
<dbReference type="Proteomes" id="UP001520654">
    <property type="component" value="Unassembled WGS sequence"/>
</dbReference>
<evidence type="ECO:0000256" key="1">
    <source>
        <dbReference type="ARBA" id="ARBA00011073"/>
    </source>
</evidence>
<dbReference type="PROSITE" id="PS00136">
    <property type="entry name" value="SUBTILASE_ASP"/>
    <property type="match status" value="1"/>
</dbReference>
<evidence type="ECO:0000256" key="6">
    <source>
        <dbReference type="RuleBase" id="RU003355"/>
    </source>
</evidence>
<dbReference type="InterPro" id="IPR008979">
    <property type="entry name" value="Galactose-bd-like_sf"/>
</dbReference>
<dbReference type="Gene3D" id="3.30.70.80">
    <property type="entry name" value="Peptidase S8 propeptide/proteinase inhibitor I9"/>
    <property type="match status" value="1"/>
</dbReference>
<accession>A0ABS8DZW4</accession>
<gene>
    <name evidence="8" type="ORF">K7B10_05165</name>
</gene>
<keyword evidence="3 5" id="KW-0378">Hydrolase</keyword>
<feature type="active site" description="Charge relay system" evidence="5">
    <location>
        <position position="375"/>
    </location>
</feature>
<dbReference type="EMBL" id="JAINUL010000001">
    <property type="protein sequence ID" value="MCC0094189.1"/>
    <property type="molecule type" value="Genomic_DNA"/>
</dbReference>
<evidence type="ECO:0000256" key="5">
    <source>
        <dbReference type="PROSITE-ProRule" id="PRU01240"/>
    </source>
</evidence>
<dbReference type="PROSITE" id="PS51829">
    <property type="entry name" value="P_HOMO_B"/>
    <property type="match status" value="1"/>
</dbReference>
<keyword evidence="4 5" id="KW-0720">Serine protease</keyword>
<dbReference type="PROSITE" id="PS00138">
    <property type="entry name" value="SUBTILASE_SER"/>
    <property type="match status" value="1"/>
</dbReference>
<evidence type="ECO:0000259" key="7">
    <source>
        <dbReference type="PROSITE" id="PS51829"/>
    </source>
</evidence>
<dbReference type="SUPFAM" id="SSF52743">
    <property type="entry name" value="Subtilisin-like"/>
    <property type="match status" value="1"/>
</dbReference>
<dbReference type="PANTHER" id="PTHR43806">
    <property type="entry name" value="PEPTIDASE S8"/>
    <property type="match status" value="1"/>
</dbReference>
<comment type="caution">
    <text evidence="8">The sequence shown here is derived from an EMBL/GenBank/DDBJ whole genome shotgun (WGS) entry which is preliminary data.</text>
</comment>
<keyword evidence="9" id="KW-1185">Reference proteome</keyword>
<evidence type="ECO:0000256" key="4">
    <source>
        <dbReference type="ARBA" id="ARBA00022825"/>
    </source>
</evidence>
<dbReference type="InterPro" id="IPR002884">
    <property type="entry name" value="P_dom"/>
</dbReference>
<evidence type="ECO:0000313" key="9">
    <source>
        <dbReference type="Proteomes" id="UP001520654"/>
    </source>
</evidence>
<evidence type="ECO:0000256" key="3">
    <source>
        <dbReference type="ARBA" id="ARBA00022801"/>
    </source>
</evidence>
<dbReference type="Pfam" id="PF00082">
    <property type="entry name" value="Peptidase_S8"/>
    <property type="match status" value="1"/>
</dbReference>
<protein>
    <submittedName>
        <fullName evidence="8">S8 family peptidase</fullName>
    </submittedName>
</protein>
<dbReference type="Gene3D" id="3.40.50.200">
    <property type="entry name" value="Peptidase S8/S53 domain"/>
    <property type="match status" value="1"/>
</dbReference>